<accession>A0A964BQP5</accession>
<dbReference type="GO" id="GO:0003700">
    <property type="term" value="F:DNA-binding transcription factor activity"/>
    <property type="evidence" value="ECO:0007669"/>
    <property type="project" value="InterPro"/>
</dbReference>
<organism evidence="5 6">
    <name type="scientific">Waterburya agarophytonicola KI4</name>
    <dbReference type="NCBI Taxonomy" id="2874699"/>
    <lineage>
        <taxon>Bacteria</taxon>
        <taxon>Bacillati</taxon>
        <taxon>Cyanobacteriota</taxon>
        <taxon>Cyanophyceae</taxon>
        <taxon>Pleurocapsales</taxon>
        <taxon>Hyellaceae</taxon>
        <taxon>Waterburya</taxon>
        <taxon>Waterburya agarophytonicola</taxon>
    </lineage>
</organism>
<dbReference type="RefSeq" id="WP_369426783.1">
    <property type="nucleotide sequence ID" value="NZ_JADWDC010000030.1"/>
</dbReference>
<dbReference type="EMBL" id="JADWDC010000030">
    <property type="protein sequence ID" value="MCC0177844.1"/>
    <property type="molecule type" value="Genomic_DNA"/>
</dbReference>
<dbReference type="PANTHER" id="PTHR38445:SF9">
    <property type="entry name" value="HTH-TYPE TRANSCRIPTIONAL REPRESSOR YTRA"/>
    <property type="match status" value="1"/>
</dbReference>
<proteinExistence type="predicted"/>
<dbReference type="GO" id="GO:0003677">
    <property type="term" value="F:DNA binding"/>
    <property type="evidence" value="ECO:0007669"/>
    <property type="project" value="UniProtKB-KW"/>
</dbReference>
<dbReference type="Proteomes" id="UP000729733">
    <property type="component" value="Unassembled WGS sequence"/>
</dbReference>
<name>A0A964BQP5_9CYAN</name>
<keyword evidence="6" id="KW-1185">Reference proteome</keyword>
<evidence type="ECO:0000313" key="6">
    <source>
        <dbReference type="Proteomes" id="UP000729733"/>
    </source>
</evidence>
<protein>
    <submittedName>
        <fullName evidence="5">GntR family transcriptional regulator</fullName>
    </submittedName>
</protein>
<evidence type="ECO:0000259" key="4">
    <source>
        <dbReference type="PROSITE" id="PS50949"/>
    </source>
</evidence>
<dbReference type="InterPro" id="IPR036390">
    <property type="entry name" value="WH_DNA-bd_sf"/>
</dbReference>
<keyword evidence="2" id="KW-0238">DNA-binding</keyword>
<dbReference type="InterPro" id="IPR000524">
    <property type="entry name" value="Tscrpt_reg_HTH_GntR"/>
</dbReference>
<keyword evidence="1" id="KW-0805">Transcription regulation</keyword>
<dbReference type="PRINTS" id="PR00035">
    <property type="entry name" value="HTHGNTR"/>
</dbReference>
<dbReference type="PROSITE" id="PS50949">
    <property type="entry name" value="HTH_GNTR"/>
    <property type="match status" value="1"/>
</dbReference>
<dbReference type="Pfam" id="PF00392">
    <property type="entry name" value="GntR"/>
    <property type="match status" value="1"/>
</dbReference>
<evidence type="ECO:0000256" key="1">
    <source>
        <dbReference type="ARBA" id="ARBA00023015"/>
    </source>
</evidence>
<dbReference type="CDD" id="cd07377">
    <property type="entry name" value="WHTH_GntR"/>
    <property type="match status" value="1"/>
</dbReference>
<dbReference type="SMART" id="SM00345">
    <property type="entry name" value="HTH_GNTR"/>
    <property type="match status" value="1"/>
</dbReference>
<sequence>MLNFQIQSDSDVPASKQLFAQIQFAIASGQYPPAHRLPSTRQLAMITGLHRNTISKVYQQLEESGLVESVAGSGIYVKIHERENITESDSPVDRSVSAIKESMDRILELGCSLEQVKELFIEEIDWRIRCSDRVIVTVPERDINAGEIMQQELQKSFSIDIELIELEKLPQILEKINFGTLVTNRYFITEVLAIVPPNSFRVIPIDMYDYNKELEIIKGLPSQACLGIVSLSEGTLSIASSIVNSQRGEDLLVLTSRVGDRDRLRAVLRAAHTVITGYTSYDLVKAEIIAMREDLIRIPDVISADSYIGEKSINLLKRELGLGINLPKK</sequence>
<evidence type="ECO:0000256" key="3">
    <source>
        <dbReference type="ARBA" id="ARBA00023163"/>
    </source>
</evidence>
<comment type="caution">
    <text evidence="5">The sequence shown here is derived from an EMBL/GenBank/DDBJ whole genome shotgun (WGS) entry which is preliminary data.</text>
</comment>
<dbReference type="AlphaFoldDB" id="A0A964BQP5"/>
<evidence type="ECO:0000256" key="2">
    <source>
        <dbReference type="ARBA" id="ARBA00023125"/>
    </source>
</evidence>
<dbReference type="InterPro" id="IPR036388">
    <property type="entry name" value="WH-like_DNA-bd_sf"/>
</dbReference>
<dbReference type="PANTHER" id="PTHR38445">
    <property type="entry name" value="HTH-TYPE TRANSCRIPTIONAL REPRESSOR YTRA"/>
    <property type="match status" value="1"/>
</dbReference>
<reference evidence="5" key="1">
    <citation type="journal article" date="2021" name="Antonie Van Leeuwenhoek">
        <title>Draft genome and description of Waterburya agarophytonicola gen. nov. sp. nov. (Pleurocapsales, Cyanobacteria): a seaweed symbiont.</title>
        <authorList>
            <person name="Bonthond G."/>
            <person name="Shalygin S."/>
            <person name="Bayer T."/>
            <person name="Weinberger F."/>
        </authorList>
    </citation>
    <scope>NUCLEOTIDE SEQUENCE</scope>
    <source>
        <strain evidence="5">KI4</strain>
    </source>
</reference>
<dbReference type="Gene3D" id="1.10.10.10">
    <property type="entry name" value="Winged helix-like DNA-binding domain superfamily/Winged helix DNA-binding domain"/>
    <property type="match status" value="1"/>
</dbReference>
<evidence type="ECO:0000313" key="5">
    <source>
        <dbReference type="EMBL" id="MCC0177844.1"/>
    </source>
</evidence>
<dbReference type="SUPFAM" id="SSF46785">
    <property type="entry name" value="Winged helix' DNA-binding domain"/>
    <property type="match status" value="1"/>
</dbReference>
<gene>
    <name evidence="5" type="ORF">I4641_12740</name>
</gene>
<feature type="domain" description="HTH gntR-type" evidence="4">
    <location>
        <begin position="12"/>
        <end position="80"/>
    </location>
</feature>
<keyword evidence="3" id="KW-0804">Transcription</keyword>